<protein>
    <submittedName>
        <fullName evidence="1">Uncharacterized protein</fullName>
    </submittedName>
</protein>
<accession>A0A0K2T0Z7</accession>
<dbReference type="AlphaFoldDB" id="A0A0K2T0Z7"/>
<reference evidence="1" key="1">
    <citation type="submission" date="2014-05" db="EMBL/GenBank/DDBJ databases">
        <authorList>
            <person name="Chronopoulou M."/>
        </authorList>
    </citation>
    <scope>NUCLEOTIDE SEQUENCE</scope>
    <source>
        <tissue evidence="1">Whole organism</tissue>
    </source>
</reference>
<proteinExistence type="predicted"/>
<name>A0A0K2T0Z7_LEPSM</name>
<organism evidence="1">
    <name type="scientific">Lepeophtheirus salmonis</name>
    <name type="common">Salmon louse</name>
    <name type="synonym">Caligus salmonis</name>
    <dbReference type="NCBI Taxonomy" id="72036"/>
    <lineage>
        <taxon>Eukaryota</taxon>
        <taxon>Metazoa</taxon>
        <taxon>Ecdysozoa</taxon>
        <taxon>Arthropoda</taxon>
        <taxon>Crustacea</taxon>
        <taxon>Multicrustacea</taxon>
        <taxon>Hexanauplia</taxon>
        <taxon>Copepoda</taxon>
        <taxon>Siphonostomatoida</taxon>
        <taxon>Caligidae</taxon>
        <taxon>Lepeophtheirus</taxon>
    </lineage>
</organism>
<dbReference type="EMBL" id="HACA01002099">
    <property type="protein sequence ID" value="CDW19460.1"/>
    <property type="molecule type" value="Transcribed_RNA"/>
</dbReference>
<evidence type="ECO:0000313" key="1">
    <source>
        <dbReference type="EMBL" id="CDW19460.1"/>
    </source>
</evidence>
<sequence>MDLNPNCTSRTTSEKDFIRFLFLEKSRFLKLTSGVFQLIIGRTALSQEYFLFNYHLIKSLS</sequence>